<dbReference type="AlphaFoldDB" id="D5ECF7"/>
<organism evidence="1 2">
    <name type="scientific">Aminobacterium colombiense (strain DSM 12261 / ALA-1)</name>
    <dbReference type="NCBI Taxonomy" id="572547"/>
    <lineage>
        <taxon>Bacteria</taxon>
        <taxon>Thermotogati</taxon>
        <taxon>Synergistota</taxon>
        <taxon>Synergistia</taxon>
        <taxon>Synergistales</taxon>
        <taxon>Aminobacteriaceae</taxon>
        <taxon>Aminobacterium</taxon>
    </lineage>
</organism>
<dbReference type="EMBL" id="CP001997">
    <property type="protein sequence ID" value="ADE56239.1"/>
    <property type="molecule type" value="Genomic_DNA"/>
</dbReference>
<dbReference type="KEGG" id="aco:Amico_0091"/>
<sequence length="32" mass="3276">MKLMKNLAVQSLVALLIVLIISSGSPPGVIGI</sequence>
<dbReference type="Proteomes" id="UP000002366">
    <property type="component" value="Chromosome"/>
</dbReference>
<accession>D5ECF7</accession>
<reference evidence="1 2" key="1">
    <citation type="journal article" date="2010" name="Stand. Genomic Sci.">
        <title>Complete genome sequence of Aminobacterium colombiense type strain (ALA-1).</title>
        <authorList>
            <person name="Chertkov O."/>
            <person name="Sikorski J."/>
            <person name="Brambilla E."/>
            <person name="Lapidus A."/>
            <person name="Copeland A."/>
            <person name="Glavina Del Rio T."/>
            <person name="Nolan M."/>
            <person name="Lucas S."/>
            <person name="Tice H."/>
            <person name="Cheng J.F."/>
            <person name="Han C."/>
            <person name="Detter J.C."/>
            <person name="Bruce D."/>
            <person name="Tapia R."/>
            <person name="Goodwin L."/>
            <person name="Pitluck S."/>
            <person name="Liolios K."/>
            <person name="Ivanova N."/>
            <person name="Mavromatis K."/>
            <person name="Ovchinnikova G."/>
            <person name="Pati A."/>
            <person name="Chen A."/>
            <person name="Palaniappan K."/>
            <person name="Land M."/>
            <person name="Hauser L."/>
            <person name="Chang Y.J."/>
            <person name="Jeffries C.D."/>
            <person name="Spring S."/>
            <person name="Rohde M."/>
            <person name="Goker M."/>
            <person name="Bristow J."/>
            <person name="Eisen J.A."/>
            <person name="Markowitz V."/>
            <person name="Hugenholtz P."/>
            <person name="Kyrpides N.C."/>
            <person name="Klenk H.P."/>
        </authorList>
    </citation>
    <scope>NUCLEOTIDE SEQUENCE [LARGE SCALE GENOMIC DNA]</scope>
    <source>
        <strain evidence="2">DSM 12261 / ALA-1</strain>
    </source>
</reference>
<gene>
    <name evidence="1" type="ordered locus">Amico_0091</name>
</gene>
<name>D5ECF7_AMICL</name>
<dbReference type="STRING" id="572547.Amico_0091"/>
<proteinExistence type="predicted"/>
<keyword evidence="2" id="KW-1185">Reference proteome</keyword>
<dbReference type="HOGENOM" id="CLU_3387725_0_0_0"/>
<protein>
    <submittedName>
        <fullName evidence="1">Uncharacterized protein</fullName>
    </submittedName>
</protein>
<evidence type="ECO:0000313" key="2">
    <source>
        <dbReference type="Proteomes" id="UP000002366"/>
    </source>
</evidence>
<evidence type="ECO:0000313" key="1">
    <source>
        <dbReference type="EMBL" id="ADE56239.1"/>
    </source>
</evidence>